<accession>A0A3M0IY22</accession>
<dbReference type="AlphaFoldDB" id="A0A3M0IY22"/>
<proteinExistence type="predicted"/>
<name>A0A3M0IY22_HIRRU</name>
<evidence type="ECO:0000313" key="1">
    <source>
        <dbReference type="EMBL" id="RMB93432.1"/>
    </source>
</evidence>
<protein>
    <submittedName>
        <fullName evidence="1">Uncharacterized protein</fullName>
    </submittedName>
</protein>
<dbReference type="EMBL" id="QRBI01000209">
    <property type="protein sequence ID" value="RMB93432.1"/>
    <property type="molecule type" value="Genomic_DNA"/>
</dbReference>
<dbReference type="Proteomes" id="UP000269221">
    <property type="component" value="Unassembled WGS sequence"/>
</dbReference>
<gene>
    <name evidence="1" type="ORF">DUI87_30127</name>
</gene>
<keyword evidence="2" id="KW-1185">Reference proteome</keyword>
<evidence type="ECO:0000313" key="2">
    <source>
        <dbReference type="Proteomes" id="UP000269221"/>
    </source>
</evidence>
<reference evidence="1 2" key="1">
    <citation type="submission" date="2018-07" db="EMBL/GenBank/DDBJ databases">
        <title>A high quality draft genome assembly of the barn swallow (H. rustica rustica).</title>
        <authorList>
            <person name="Formenti G."/>
            <person name="Chiara M."/>
            <person name="Poveda L."/>
            <person name="Francoijs K.-J."/>
            <person name="Bonisoli-Alquati A."/>
            <person name="Canova L."/>
            <person name="Gianfranceschi L."/>
            <person name="Horner D.S."/>
            <person name="Saino N."/>
        </authorList>
    </citation>
    <scope>NUCLEOTIDE SEQUENCE [LARGE SCALE GENOMIC DNA]</scope>
    <source>
        <strain evidence="1">Chelidonia</strain>
        <tissue evidence="1">Blood</tissue>
    </source>
</reference>
<sequence>MGTLGATDAICLGSPGPSVSSSHLPAVQPHLDISVQERQGTAGEGPEEDIKISKGLEYLSYEESKRLCEFILLNLEKADRESQRAT</sequence>
<organism evidence="1 2">
    <name type="scientific">Hirundo rustica rustica</name>
    <dbReference type="NCBI Taxonomy" id="333673"/>
    <lineage>
        <taxon>Eukaryota</taxon>
        <taxon>Metazoa</taxon>
        <taxon>Chordata</taxon>
        <taxon>Craniata</taxon>
        <taxon>Vertebrata</taxon>
        <taxon>Euteleostomi</taxon>
        <taxon>Archelosauria</taxon>
        <taxon>Archosauria</taxon>
        <taxon>Dinosauria</taxon>
        <taxon>Saurischia</taxon>
        <taxon>Theropoda</taxon>
        <taxon>Coelurosauria</taxon>
        <taxon>Aves</taxon>
        <taxon>Neognathae</taxon>
        <taxon>Neoaves</taxon>
        <taxon>Telluraves</taxon>
        <taxon>Australaves</taxon>
        <taxon>Passeriformes</taxon>
        <taxon>Sylvioidea</taxon>
        <taxon>Hirundinidae</taxon>
        <taxon>Hirundo</taxon>
    </lineage>
</organism>
<comment type="caution">
    <text evidence="1">The sequence shown here is derived from an EMBL/GenBank/DDBJ whole genome shotgun (WGS) entry which is preliminary data.</text>
</comment>